<dbReference type="Proteomes" id="UP001066276">
    <property type="component" value="Chromosome 7"/>
</dbReference>
<feature type="compositionally biased region" description="Basic and acidic residues" evidence="1">
    <location>
        <begin position="103"/>
        <end position="120"/>
    </location>
</feature>
<dbReference type="EMBL" id="JANPWB010000011">
    <property type="protein sequence ID" value="KAJ1122805.1"/>
    <property type="molecule type" value="Genomic_DNA"/>
</dbReference>
<evidence type="ECO:0000256" key="1">
    <source>
        <dbReference type="SAM" id="MobiDB-lite"/>
    </source>
</evidence>
<protein>
    <submittedName>
        <fullName evidence="2">Uncharacterized protein</fullName>
    </submittedName>
</protein>
<feature type="compositionally biased region" description="Basic residues" evidence="1">
    <location>
        <begin position="49"/>
        <end position="70"/>
    </location>
</feature>
<comment type="caution">
    <text evidence="2">The sequence shown here is derived from an EMBL/GenBank/DDBJ whole genome shotgun (WGS) entry which is preliminary data.</text>
</comment>
<dbReference type="AlphaFoldDB" id="A0AAV7P3G7"/>
<feature type="compositionally biased region" description="Low complexity" evidence="1">
    <location>
        <begin position="138"/>
        <end position="151"/>
    </location>
</feature>
<feature type="region of interest" description="Disordered" evidence="1">
    <location>
        <begin position="49"/>
        <end position="177"/>
    </location>
</feature>
<evidence type="ECO:0000313" key="2">
    <source>
        <dbReference type="EMBL" id="KAJ1122805.1"/>
    </source>
</evidence>
<name>A0AAV7P3G7_PLEWA</name>
<proteinExistence type="predicted"/>
<feature type="compositionally biased region" description="Basic residues" evidence="1">
    <location>
        <begin position="152"/>
        <end position="177"/>
    </location>
</feature>
<sequence length="326" mass="38873">MGFRRGKEHRPPRSPGIQKAILRREWPGRRRQVGKYLFVHRRRRRYHRLTGIDRRRRRHTRRRRERRRGNIRAGAGLRRRQPADRRRATAGMPGRRQRLCAPRRQDTRRRDLHDGTENIRRQPPIAPRRGTRRRAGRGPRNAVRRQGTQRRGNQRRGRTNRLGVLRRRNSHRRRRRSYLSNREQNIAPRQTRLSLQWSPYRATLLGQEHLLGMSRPSTYLRDGWRASTDQRPPQIRNIRERIHPLPPRQERHRRQPGQNGLVQLLDSRPRGLGARLQRPAADLALNGDPGRAQEDHPLGLHQVLLSGVTHLLLQIHHLLESHQWMT</sequence>
<keyword evidence="3" id="KW-1185">Reference proteome</keyword>
<reference evidence="2" key="1">
    <citation type="journal article" date="2022" name="bioRxiv">
        <title>Sequencing and chromosome-scale assembly of the giantPleurodeles waltlgenome.</title>
        <authorList>
            <person name="Brown T."/>
            <person name="Elewa A."/>
            <person name="Iarovenko S."/>
            <person name="Subramanian E."/>
            <person name="Araus A.J."/>
            <person name="Petzold A."/>
            <person name="Susuki M."/>
            <person name="Suzuki K.-i.T."/>
            <person name="Hayashi T."/>
            <person name="Toyoda A."/>
            <person name="Oliveira C."/>
            <person name="Osipova E."/>
            <person name="Leigh N.D."/>
            <person name="Simon A."/>
            <person name="Yun M.H."/>
        </authorList>
    </citation>
    <scope>NUCLEOTIDE SEQUENCE</scope>
    <source>
        <strain evidence="2">20211129_DDA</strain>
        <tissue evidence="2">Liver</tissue>
    </source>
</reference>
<accession>A0AAV7P3G7</accession>
<evidence type="ECO:0000313" key="3">
    <source>
        <dbReference type="Proteomes" id="UP001066276"/>
    </source>
</evidence>
<organism evidence="2 3">
    <name type="scientific">Pleurodeles waltl</name>
    <name type="common">Iberian ribbed newt</name>
    <dbReference type="NCBI Taxonomy" id="8319"/>
    <lineage>
        <taxon>Eukaryota</taxon>
        <taxon>Metazoa</taxon>
        <taxon>Chordata</taxon>
        <taxon>Craniata</taxon>
        <taxon>Vertebrata</taxon>
        <taxon>Euteleostomi</taxon>
        <taxon>Amphibia</taxon>
        <taxon>Batrachia</taxon>
        <taxon>Caudata</taxon>
        <taxon>Salamandroidea</taxon>
        <taxon>Salamandridae</taxon>
        <taxon>Pleurodelinae</taxon>
        <taxon>Pleurodeles</taxon>
    </lineage>
</organism>
<gene>
    <name evidence="2" type="ORF">NDU88_001278</name>
</gene>